<reference evidence="2 3" key="2">
    <citation type="submission" date="2019-01" db="EMBL/GenBank/DDBJ databases">
        <title>The decoding of complex shrimp genome reveals the adaptation for benthos swimmer, frequently molting mechanism and breeding impact on genome.</title>
        <authorList>
            <person name="Sun Y."/>
            <person name="Gao Y."/>
            <person name="Yu Y."/>
        </authorList>
    </citation>
    <scope>NUCLEOTIDE SEQUENCE [LARGE SCALE GENOMIC DNA]</scope>
    <source>
        <tissue evidence="2">Muscle</tissue>
    </source>
</reference>
<feature type="region of interest" description="Disordered" evidence="1">
    <location>
        <begin position="222"/>
        <end position="311"/>
    </location>
</feature>
<dbReference type="AlphaFoldDB" id="A0A3R7M6I7"/>
<reference evidence="2 3" key="1">
    <citation type="submission" date="2018-04" db="EMBL/GenBank/DDBJ databases">
        <authorList>
            <person name="Zhang X."/>
            <person name="Yuan J."/>
            <person name="Li F."/>
            <person name="Xiang J."/>
        </authorList>
    </citation>
    <scope>NUCLEOTIDE SEQUENCE [LARGE SCALE GENOMIC DNA]</scope>
    <source>
        <tissue evidence="2">Muscle</tissue>
    </source>
</reference>
<sequence length="380" mass="41106">MLRGSRRPEAAPVASTTNVSGGRRLRLPGGEAVAGRLRRDAGCSFESRRRRRERDLGLQKRTQRPPGDHLRTKPLMTPQQRCPKPTNNGESVESYATGALRLPSARQYEPTSHNHADCCGHRLLSSSVAAFLCTQEDATSFGIVSTQSTLIHPSNHLLIHTLPIPTHLQSLTTHQPSLPLHQPTCRRVLPIPLTYHPLPSFPSPPSFTTHLLPSATYLPNPTYHSDSSTLPPFHYPPPHPTKPLPPSTTPTQSSTALHPSDPLPHISTASRTSDPLPHSPPQPPPSNPLPTALTALHPSDPSPTALHSPPPASLSLRQRLLSRWQRRRLGIFDSAFTRLYLFWGVTALETGRGGAGEGGCSVASTLPASDASAGGEKEGR</sequence>
<gene>
    <name evidence="2" type="ORF">C7M84_007178</name>
</gene>
<feature type="compositionally biased region" description="Polar residues" evidence="1">
    <location>
        <begin position="77"/>
        <end position="91"/>
    </location>
</feature>
<feature type="region of interest" description="Disordered" evidence="1">
    <location>
        <begin position="353"/>
        <end position="380"/>
    </location>
</feature>
<name>A0A3R7M6I7_PENVA</name>
<feature type="region of interest" description="Disordered" evidence="1">
    <location>
        <begin position="1"/>
        <end position="91"/>
    </location>
</feature>
<feature type="compositionally biased region" description="Pro residues" evidence="1">
    <location>
        <begin position="277"/>
        <end position="288"/>
    </location>
</feature>
<feature type="compositionally biased region" description="Pro residues" evidence="1">
    <location>
        <begin position="233"/>
        <end position="248"/>
    </location>
</feature>
<evidence type="ECO:0000313" key="2">
    <source>
        <dbReference type="EMBL" id="ROT74326.1"/>
    </source>
</evidence>
<comment type="caution">
    <text evidence="2">The sequence shown here is derived from an EMBL/GenBank/DDBJ whole genome shotgun (WGS) entry which is preliminary data.</text>
</comment>
<evidence type="ECO:0000313" key="3">
    <source>
        <dbReference type="Proteomes" id="UP000283509"/>
    </source>
</evidence>
<proteinExistence type="predicted"/>
<protein>
    <submittedName>
        <fullName evidence="2">Uncharacterized protein</fullName>
    </submittedName>
</protein>
<dbReference type="Proteomes" id="UP000283509">
    <property type="component" value="Unassembled WGS sequence"/>
</dbReference>
<dbReference type="PRINTS" id="PR01217">
    <property type="entry name" value="PRICHEXTENSN"/>
</dbReference>
<organism evidence="2 3">
    <name type="scientific">Penaeus vannamei</name>
    <name type="common">Whiteleg shrimp</name>
    <name type="synonym">Litopenaeus vannamei</name>
    <dbReference type="NCBI Taxonomy" id="6689"/>
    <lineage>
        <taxon>Eukaryota</taxon>
        <taxon>Metazoa</taxon>
        <taxon>Ecdysozoa</taxon>
        <taxon>Arthropoda</taxon>
        <taxon>Crustacea</taxon>
        <taxon>Multicrustacea</taxon>
        <taxon>Malacostraca</taxon>
        <taxon>Eumalacostraca</taxon>
        <taxon>Eucarida</taxon>
        <taxon>Decapoda</taxon>
        <taxon>Dendrobranchiata</taxon>
        <taxon>Penaeoidea</taxon>
        <taxon>Penaeidae</taxon>
        <taxon>Penaeus</taxon>
    </lineage>
</organism>
<dbReference type="EMBL" id="QCYY01001910">
    <property type="protein sequence ID" value="ROT74326.1"/>
    <property type="molecule type" value="Genomic_DNA"/>
</dbReference>
<evidence type="ECO:0000256" key="1">
    <source>
        <dbReference type="SAM" id="MobiDB-lite"/>
    </source>
</evidence>
<accession>A0A3R7M6I7</accession>
<keyword evidence="3" id="KW-1185">Reference proteome</keyword>